<gene>
    <name evidence="1" type="ORF">Pgy4_33711</name>
</gene>
<dbReference type="EMBL" id="ADWY01002177">
    <property type="protein sequence ID" value="EGH17915.1"/>
    <property type="molecule type" value="Genomic_DNA"/>
</dbReference>
<reference evidence="1 2" key="1">
    <citation type="journal article" date="2011" name="PLoS Pathog.">
        <title>Dynamic evolution of pathogenicity revealed by sequencing and comparative genomics of 19 Pseudomonas syringae isolates.</title>
        <authorList>
            <person name="Baltrus D.A."/>
            <person name="Nishimura M.T."/>
            <person name="Romanchuk A."/>
            <person name="Chang J.H."/>
            <person name="Mukhtar M.S."/>
            <person name="Cherkis K."/>
            <person name="Roach J."/>
            <person name="Grant S.R."/>
            <person name="Jones C.D."/>
            <person name="Dangl J.L."/>
        </authorList>
    </citation>
    <scope>NUCLEOTIDE SEQUENCE [LARGE SCALE GENOMIC DNA]</scope>
    <source>
        <strain evidence="2">race 4</strain>
    </source>
</reference>
<dbReference type="AlphaFoldDB" id="F3CF73"/>
<feature type="non-terminal residue" evidence="1">
    <location>
        <position position="121"/>
    </location>
</feature>
<dbReference type="Proteomes" id="UP000005466">
    <property type="component" value="Unassembled WGS sequence"/>
</dbReference>
<evidence type="ECO:0000313" key="1">
    <source>
        <dbReference type="EMBL" id="EGH17915.1"/>
    </source>
</evidence>
<name>F3CF73_PSESG</name>
<organism evidence="1 2">
    <name type="scientific">Pseudomonas savastanoi pv. glycinea str. race 4</name>
    <dbReference type="NCBI Taxonomy" id="875330"/>
    <lineage>
        <taxon>Bacteria</taxon>
        <taxon>Pseudomonadati</taxon>
        <taxon>Pseudomonadota</taxon>
        <taxon>Gammaproteobacteria</taxon>
        <taxon>Pseudomonadales</taxon>
        <taxon>Pseudomonadaceae</taxon>
        <taxon>Pseudomonas</taxon>
    </lineage>
</organism>
<accession>F3CF73</accession>
<comment type="caution">
    <text evidence="1">The sequence shown here is derived from an EMBL/GenBank/DDBJ whole genome shotgun (WGS) entry which is preliminary data.</text>
</comment>
<dbReference type="HOGENOM" id="CLU_2043101_0_0_6"/>
<evidence type="ECO:0008006" key="3">
    <source>
        <dbReference type="Google" id="ProtNLM"/>
    </source>
</evidence>
<evidence type="ECO:0000313" key="2">
    <source>
        <dbReference type="Proteomes" id="UP000005466"/>
    </source>
</evidence>
<protein>
    <recommendedName>
        <fullName evidence="3">Restriction endonuclease</fullName>
    </recommendedName>
</protein>
<sequence>RAYSHFVEITEKALQKAIHLLEANPRFLQVGEDDITNMICVAMRMAGINVEHDSMEGGHADLVVKNVRYKWLAEAKIKDDSYDYGWLWDGFMQLTERYATNTAGNNRAGFLVYIKQPNSKL</sequence>
<proteinExistence type="predicted"/>
<feature type="non-terminal residue" evidence="1">
    <location>
        <position position="1"/>
    </location>
</feature>